<sequence>SSKEQQAGIEQINDAVTELDQQTQENASVATHTQEVAVQTQHIALAIVKNADEKRFIGKDDVKAKHIHINPNDTKKDSSKALPNKSKKDSKEKQITPSKENKDDAEWESF</sequence>
<reference evidence="2 3" key="1">
    <citation type="submission" date="2017-10" db="EMBL/GenBank/DDBJ databases">
        <title>Genomics of the genus Arcobacter.</title>
        <authorList>
            <person name="Perez-Cataluna A."/>
            <person name="Figueras M.J."/>
        </authorList>
    </citation>
    <scope>NUCLEOTIDE SEQUENCE [LARGE SCALE GENOMIC DNA]</scope>
    <source>
        <strain evidence="2 3">CECT 8993</strain>
    </source>
</reference>
<name>A0A4V1LR20_9BACT</name>
<gene>
    <name evidence="2" type="ORF">CRV08_12645</name>
</gene>
<dbReference type="Proteomes" id="UP000290172">
    <property type="component" value="Unassembled WGS sequence"/>
</dbReference>
<feature type="compositionally biased region" description="Basic and acidic residues" evidence="1">
    <location>
        <begin position="86"/>
        <end position="104"/>
    </location>
</feature>
<evidence type="ECO:0000313" key="3">
    <source>
        <dbReference type="Proteomes" id="UP000290172"/>
    </source>
</evidence>
<dbReference type="EMBL" id="PDKJ01000013">
    <property type="protein sequence ID" value="RXJ66668.1"/>
    <property type="molecule type" value="Genomic_DNA"/>
</dbReference>
<protein>
    <recommendedName>
        <fullName evidence="4">Chemotaxis protein</fullName>
    </recommendedName>
</protein>
<accession>A0A4V1LR20</accession>
<organism evidence="2 3">
    <name type="scientific">Halarcobacter ebronensis</name>
    <dbReference type="NCBI Taxonomy" id="1462615"/>
    <lineage>
        <taxon>Bacteria</taxon>
        <taxon>Pseudomonadati</taxon>
        <taxon>Campylobacterota</taxon>
        <taxon>Epsilonproteobacteria</taxon>
        <taxon>Campylobacterales</taxon>
        <taxon>Arcobacteraceae</taxon>
        <taxon>Halarcobacter</taxon>
    </lineage>
</organism>
<comment type="caution">
    <text evidence="2">The sequence shown here is derived from an EMBL/GenBank/DDBJ whole genome shotgun (WGS) entry which is preliminary data.</text>
</comment>
<feature type="non-terminal residue" evidence="2">
    <location>
        <position position="1"/>
    </location>
</feature>
<proteinExistence type="predicted"/>
<evidence type="ECO:0000313" key="2">
    <source>
        <dbReference type="EMBL" id="RXJ66668.1"/>
    </source>
</evidence>
<evidence type="ECO:0008006" key="4">
    <source>
        <dbReference type="Google" id="ProtNLM"/>
    </source>
</evidence>
<dbReference type="AlphaFoldDB" id="A0A4V1LR20"/>
<evidence type="ECO:0000256" key="1">
    <source>
        <dbReference type="SAM" id="MobiDB-lite"/>
    </source>
</evidence>
<feature type="region of interest" description="Disordered" evidence="1">
    <location>
        <begin position="67"/>
        <end position="110"/>
    </location>
</feature>